<comment type="caution">
    <text evidence="5">The sequence shown here is derived from an EMBL/GenBank/DDBJ whole genome shotgun (WGS) entry which is preliminary data.</text>
</comment>
<dbReference type="RefSeq" id="WP_343185137.1">
    <property type="nucleotide sequence ID" value="NZ_JBCITM010000003.1"/>
</dbReference>
<gene>
    <name evidence="5" type="ORF">AAIG11_04935</name>
</gene>
<evidence type="ECO:0000256" key="2">
    <source>
        <dbReference type="ARBA" id="ARBA00022729"/>
    </source>
</evidence>
<dbReference type="EMBL" id="JBCITM010000003">
    <property type="protein sequence ID" value="MEN1759810.1"/>
    <property type="molecule type" value="Genomic_DNA"/>
</dbReference>
<evidence type="ECO:0000313" key="5">
    <source>
        <dbReference type="EMBL" id="MEN1759810.1"/>
    </source>
</evidence>
<organism evidence="5 6">
    <name type="scientific">Anoxynatronum sibiricum</name>
    <dbReference type="NCBI Taxonomy" id="210623"/>
    <lineage>
        <taxon>Bacteria</taxon>
        <taxon>Bacillati</taxon>
        <taxon>Bacillota</taxon>
        <taxon>Clostridia</taxon>
        <taxon>Eubacteriales</taxon>
        <taxon>Clostridiaceae</taxon>
        <taxon>Anoxynatronum</taxon>
    </lineage>
</organism>
<dbReference type="NCBIfam" id="NF038402">
    <property type="entry name" value="TroA_like"/>
    <property type="match status" value="1"/>
</dbReference>
<dbReference type="PANTHER" id="PTHR30535">
    <property type="entry name" value="VITAMIN B12-BINDING PROTEIN"/>
    <property type="match status" value="1"/>
</dbReference>
<evidence type="ECO:0000256" key="3">
    <source>
        <dbReference type="SAM" id="SignalP"/>
    </source>
</evidence>
<dbReference type="Proteomes" id="UP001407405">
    <property type="component" value="Unassembled WGS sequence"/>
</dbReference>
<protein>
    <submittedName>
        <fullName evidence="5">ABC transporter substrate-binding protein</fullName>
    </submittedName>
</protein>
<keyword evidence="2 3" id="KW-0732">Signal</keyword>
<sequence>MGNRRRMNKGWRWALILLAVGLFISACNAADQHLETDHHEEPERESGVDLQISETHPLRIVSLSPSQTETLFALGLEEQIIGVSDYCDYPAAALEKETLGSSWTINLERIIELAPDLVFTFSGGQPEAVNQMTAMGITVIDMTPESVEAVFESIIETGRLTETEATATALVDQLTTEMDMIVGKVSELPRVPVFYQVWDEPLQTAGPGSFIHELIQLAGGENIAGDAEGAYPMYSVEALVEKNPAIYFMPPHVADFDSMTEAAAEAYRDEVRRRPGYDQIAAIQNDRIELMEPNIASRPGARIVEALRLFAEAIHPEVF</sequence>
<dbReference type="InterPro" id="IPR050902">
    <property type="entry name" value="ABC_Transporter_SBP"/>
</dbReference>
<reference evidence="5 6" key="1">
    <citation type="submission" date="2024-04" db="EMBL/GenBank/DDBJ databases">
        <title>Genome sequencing and metabolic network reconstruction of aminoacids and betaine degradation by Anoxynatronum sibiricum.</title>
        <authorList>
            <person name="Detkova E.N."/>
            <person name="Boltjanskaja Y.V."/>
            <person name="Mardanov A.V."/>
            <person name="Kevbrin V."/>
        </authorList>
    </citation>
    <scope>NUCLEOTIDE SEQUENCE [LARGE SCALE GENOMIC DNA]</scope>
    <source>
        <strain evidence="5 6">Z-7981</strain>
    </source>
</reference>
<dbReference type="Pfam" id="PF01497">
    <property type="entry name" value="Peripla_BP_2"/>
    <property type="match status" value="1"/>
</dbReference>
<comment type="similarity">
    <text evidence="1">Belongs to the bacterial solute-binding protein 8 family.</text>
</comment>
<dbReference type="InterPro" id="IPR054828">
    <property type="entry name" value="Vit_B12_bind_prot"/>
</dbReference>
<proteinExistence type="inferred from homology"/>
<evidence type="ECO:0000259" key="4">
    <source>
        <dbReference type="PROSITE" id="PS50983"/>
    </source>
</evidence>
<dbReference type="CDD" id="cd01143">
    <property type="entry name" value="YvrC"/>
    <property type="match status" value="1"/>
</dbReference>
<accession>A0ABU9VRM0</accession>
<dbReference type="SUPFAM" id="SSF53807">
    <property type="entry name" value="Helical backbone' metal receptor"/>
    <property type="match status" value="1"/>
</dbReference>
<dbReference type="InterPro" id="IPR002491">
    <property type="entry name" value="ABC_transptr_periplasmic_BD"/>
</dbReference>
<feature type="chain" id="PRO_5045963500" evidence="3">
    <location>
        <begin position="30"/>
        <end position="319"/>
    </location>
</feature>
<dbReference type="PANTHER" id="PTHR30535:SF34">
    <property type="entry name" value="MOLYBDATE-BINDING PROTEIN MOLA"/>
    <property type="match status" value="1"/>
</dbReference>
<keyword evidence="6" id="KW-1185">Reference proteome</keyword>
<feature type="signal peptide" evidence="3">
    <location>
        <begin position="1"/>
        <end position="29"/>
    </location>
</feature>
<dbReference type="PROSITE" id="PS51257">
    <property type="entry name" value="PROKAR_LIPOPROTEIN"/>
    <property type="match status" value="1"/>
</dbReference>
<evidence type="ECO:0000256" key="1">
    <source>
        <dbReference type="ARBA" id="ARBA00008814"/>
    </source>
</evidence>
<dbReference type="PROSITE" id="PS50983">
    <property type="entry name" value="FE_B12_PBP"/>
    <property type="match status" value="1"/>
</dbReference>
<feature type="domain" description="Fe/B12 periplasmic-binding" evidence="4">
    <location>
        <begin position="59"/>
        <end position="318"/>
    </location>
</feature>
<dbReference type="Gene3D" id="3.40.50.1980">
    <property type="entry name" value="Nitrogenase molybdenum iron protein domain"/>
    <property type="match status" value="2"/>
</dbReference>
<name>A0ABU9VRM0_9CLOT</name>
<evidence type="ECO:0000313" key="6">
    <source>
        <dbReference type="Proteomes" id="UP001407405"/>
    </source>
</evidence>